<sequence>MIGVSNSRFFNRQDLDAIFLNQNIEWHKKASKKHTFSFAADFVYDKNNSTTFWESNDAILDGLIPVIDEAVIKLNQLKETKSTNFNLYFKYYWVLNKNNHIYTTIGNSYLNQFFYTNDSQELLDGTINNFNSSGFGNDLNFSLNDLFLGLNYKFKTGIFTFNQGAFFHAYNWDLDNESKITKNKFVILPNFTAKIDFNTSKRLQFNYDLKTSFSDVSKFANQFYLQSYNSVFKGNEELENELYHVLSLGYRKFSTYRGVMLYANARYTKKIDGVLNMVNYVNANQFVSVVMLKNPSENWQIMGNISKKIKKIKFGLGLSYNGSNYLQQIDGFFQNSRNNQTGLNVTAKTLYKNFPTVEIGYKHDIGNYTSGNMKAEFITNKPFINIDYDFLNGFIFSLDYNMYRYKNKSFNQNSTYDLANMSLYYRHENSAWSFKIESNNVFDVQFRRQNSFSAYIISDSKTYIMPQTLMFTLGYNL</sequence>
<gene>
    <name evidence="1" type="ORF">ACFSQP_07960</name>
</gene>
<proteinExistence type="predicted"/>
<evidence type="ECO:0008006" key="3">
    <source>
        <dbReference type="Google" id="ProtNLM"/>
    </source>
</evidence>
<reference evidence="2" key="1">
    <citation type="journal article" date="2019" name="Int. J. Syst. Evol. Microbiol.">
        <title>The Global Catalogue of Microorganisms (GCM) 10K type strain sequencing project: providing services to taxonomists for standard genome sequencing and annotation.</title>
        <authorList>
            <consortium name="The Broad Institute Genomics Platform"/>
            <consortium name="The Broad Institute Genome Sequencing Center for Infectious Disease"/>
            <person name="Wu L."/>
            <person name="Ma J."/>
        </authorList>
    </citation>
    <scope>NUCLEOTIDE SEQUENCE [LARGE SCALE GENOMIC DNA]</scope>
    <source>
        <strain evidence="2">KCTC 42587</strain>
    </source>
</reference>
<dbReference type="SUPFAM" id="SSF56935">
    <property type="entry name" value="Porins"/>
    <property type="match status" value="1"/>
</dbReference>
<accession>A0ABW5KT24</accession>
<evidence type="ECO:0000313" key="1">
    <source>
        <dbReference type="EMBL" id="MFD2551746.1"/>
    </source>
</evidence>
<dbReference type="RefSeq" id="WP_376893168.1">
    <property type="nucleotide sequence ID" value="NZ_JBHULS010000002.1"/>
</dbReference>
<name>A0ABW5KT24_9FLAO</name>
<evidence type="ECO:0000313" key="2">
    <source>
        <dbReference type="Proteomes" id="UP001597472"/>
    </source>
</evidence>
<keyword evidence="2" id="KW-1185">Reference proteome</keyword>
<dbReference type="Proteomes" id="UP001597472">
    <property type="component" value="Unassembled WGS sequence"/>
</dbReference>
<organism evidence="1 2">
    <name type="scientific">Bizionia sediminis</name>
    <dbReference type="NCBI Taxonomy" id="1737064"/>
    <lineage>
        <taxon>Bacteria</taxon>
        <taxon>Pseudomonadati</taxon>
        <taxon>Bacteroidota</taxon>
        <taxon>Flavobacteriia</taxon>
        <taxon>Flavobacteriales</taxon>
        <taxon>Flavobacteriaceae</taxon>
        <taxon>Bizionia</taxon>
    </lineage>
</organism>
<protein>
    <recommendedName>
        <fullName evidence="3">TonB-dependent receptor</fullName>
    </recommendedName>
</protein>
<dbReference type="EMBL" id="JBHULS010000002">
    <property type="protein sequence ID" value="MFD2551746.1"/>
    <property type="molecule type" value="Genomic_DNA"/>
</dbReference>
<comment type="caution">
    <text evidence="1">The sequence shown here is derived from an EMBL/GenBank/DDBJ whole genome shotgun (WGS) entry which is preliminary data.</text>
</comment>